<dbReference type="AlphaFoldDB" id="A0A810L8F3"/>
<protein>
    <submittedName>
        <fullName evidence="3">Polyisoprenoid-binding protein</fullName>
    </submittedName>
</protein>
<dbReference type="OrthoDB" id="3724977at2"/>
<dbReference type="Pfam" id="PF04264">
    <property type="entry name" value="YceI"/>
    <property type="match status" value="1"/>
</dbReference>
<dbReference type="KEGG" id="aser:Asera_44860"/>
<accession>A0A810L8F3</accession>
<dbReference type="InterPro" id="IPR007372">
    <property type="entry name" value="Lipid/polyisoprenoid-bd_YceI"/>
</dbReference>
<proteinExistence type="inferred from homology"/>
<sequence>MAVSTGKYRFGNDVGWLRLRTERTGLGRRAGHDLLLEATRWSGTATIGAGDQLPAGAVTVEVEVASLVVREGSGGIKPLTDHDRQDIVHQLRSSKLLDAQRHPTITFTSTGFSGGAEGFELTGELTIAGTTETVTVSGAVGTDDRVRGTATVRQTRWGVKPYSAFLGALKLADDVAVSFDTALAPAD</sequence>
<dbReference type="EMBL" id="AP023354">
    <property type="protein sequence ID" value="BCJ30378.1"/>
    <property type="molecule type" value="Genomic_DNA"/>
</dbReference>
<dbReference type="InterPro" id="IPR036761">
    <property type="entry name" value="TTHA0802/YceI-like_sf"/>
</dbReference>
<keyword evidence="4" id="KW-1185">Reference proteome</keyword>
<dbReference type="SMART" id="SM00867">
    <property type="entry name" value="YceI"/>
    <property type="match status" value="1"/>
</dbReference>
<name>A0A810L8F3_9ACTN</name>
<dbReference type="Gene3D" id="2.40.128.110">
    <property type="entry name" value="Lipid/polyisoprenoid-binding, YceI-like"/>
    <property type="match status" value="1"/>
</dbReference>
<evidence type="ECO:0000256" key="1">
    <source>
        <dbReference type="ARBA" id="ARBA00008812"/>
    </source>
</evidence>
<evidence type="ECO:0000313" key="4">
    <source>
        <dbReference type="Proteomes" id="UP000680750"/>
    </source>
</evidence>
<dbReference type="Proteomes" id="UP000680750">
    <property type="component" value="Chromosome"/>
</dbReference>
<organism evidence="3 4">
    <name type="scientific">Actinocatenispora sera</name>
    <dbReference type="NCBI Taxonomy" id="390989"/>
    <lineage>
        <taxon>Bacteria</taxon>
        <taxon>Bacillati</taxon>
        <taxon>Actinomycetota</taxon>
        <taxon>Actinomycetes</taxon>
        <taxon>Micromonosporales</taxon>
        <taxon>Micromonosporaceae</taxon>
        <taxon>Actinocatenispora</taxon>
    </lineage>
</organism>
<feature type="domain" description="Lipid/polyisoprenoid-binding YceI-like" evidence="2">
    <location>
        <begin position="7"/>
        <end position="184"/>
    </location>
</feature>
<dbReference type="SUPFAM" id="SSF101874">
    <property type="entry name" value="YceI-like"/>
    <property type="match status" value="1"/>
</dbReference>
<evidence type="ECO:0000313" key="3">
    <source>
        <dbReference type="EMBL" id="BCJ30378.1"/>
    </source>
</evidence>
<reference evidence="3" key="1">
    <citation type="submission" date="2020-08" db="EMBL/GenBank/DDBJ databases">
        <title>Whole genome shotgun sequence of Actinocatenispora sera NBRC 101916.</title>
        <authorList>
            <person name="Komaki H."/>
            <person name="Tamura T."/>
        </authorList>
    </citation>
    <scope>NUCLEOTIDE SEQUENCE</scope>
    <source>
        <strain evidence="3">NBRC 101916</strain>
    </source>
</reference>
<gene>
    <name evidence="3" type="ORF">Asera_44860</name>
</gene>
<dbReference type="PANTHER" id="PTHR34406">
    <property type="entry name" value="PROTEIN YCEI"/>
    <property type="match status" value="1"/>
</dbReference>
<dbReference type="RefSeq" id="WP_030445941.1">
    <property type="nucleotide sequence ID" value="NZ_AP023354.1"/>
</dbReference>
<comment type="similarity">
    <text evidence="1">Belongs to the UPF0312 family.</text>
</comment>
<dbReference type="PANTHER" id="PTHR34406:SF1">
    <property type="entry name" value="PROTEIN YCEI"/>
    <property type="match status" value="1"/>
</dbReference>
<evidence type="ECO:0000259" key="2">
    <source>
        <dbReference type="SMART" id="SM00867"/>
    </source>
</evidence>